<dbReference type="EMBL" id="JACIBY010000003">
    <property type="protein sequence ID" value="MBB3837649.1"/>
    <property type="molecule type" value="Genomic_DNA"/>
</dbReference>
<dbReference type="Gene3D" id="1.10.3540.10">
    <property type="entry name" value="uncharacterized protein from magnetospirillum magneticum domain"/>
    <property type="match status" value="1"/>
</dbReference>
<organism evidence="1 2">
    <name type="scientific">Runella defluvii</name>
    <dbReference type="NCBI Taxonomy" id="370973"/>
    <lineage>
        <taxon>Bacteria</taxon>
        <taxon>Pseudomonadati</taxon>
        <taxon>Bacteroidota</taxon>
        <taxon>Cytophagia</taxon>
        <taxon>Cytophagales</taxon>
        <taxon>Spirosomataceae</taxon>
        <taxon>Runella</taxon>
    </lineage>
</organism>
<protein>
    <recommendedName>
        <fullName evidence="3">DUF1819 family protein</fullName>
    </recommendedName>
</protein>
<accession>A0A7W5ZKT7</accession>
<dbReference type="InterPro" id="IPR014948">
    <property type="entry name" value="BrxA"/>
</dbReference>
<sequence>MLINSDINILGGLPDWNLLSVFLRESLESMRESGGVHTFTAIKTDKSVKRFENAISATLIKFQNPEIEALVRDSLMSEGLSQDSLLLLFWNASFNNELLHYLNKHTFFVSFYSGRISIKQDEVFACLKELSETERELKKWSDSTLNVTASKYLTLLKKFGLMEGSHNKTILHPYLNDKMFVLFVYWITSVEPKPNLLESEWLKYSFCERPVFIERIMQKRFSTYFELNYTGDKLKIETLTPYSTLYDVLR</sequence>
<dbReference type="AlphaFoldDB" id="A0A7W5ZKT7"/>
<gene>
    <name evidence="1" type="ORF">FHS57_001646</name>
</gene>
<proteinExistence type="predicted"/>
<name>A0A7W5ZKT7_9BACT</name>
<dbReference type="RefSeq" id="WP_183972369.1">
    <property type="nucleotide sequence ID" value="NZ_JACIBY010000003.1"/>
</dbReference>
<keyword evidence="2" id="KW-1185">Reference proteome</keyword>
<dbReference type="InterPro" id="IPR023137">
    <property type="entry name" value="BrxA_sf"/>
</dbReference>
<comment type="caution">
    <text evidence="1">The sequence shown here is derived from an EMBL/GenBank/DDBJ whole genome shotgun (WGS) entry which is preliminary data.</text>
</comment>
<evidence type="ECO:0000313" key="2">
    <source>
        <dbReference type="Proteomes" id="UP000541352"/>
    </source>
</evidence>
<dbReference type="Pfam" id="PF08849">
    <property type="entry name" value="BrxA"/>
    <property type="match status" value="1"/>
</dbReference>
<reference evidence="1 2" key="1">
    <citation type="submission" date="2020-08" db="EMBL/GenBank/DDBJ databases">
        <title>Genomic Encyclopedia of Type Strains, Phase IV (KMG-IV): sequencing the most valuable type-strain genomes for metagenomic binning, comparative biology and taxonomic classification.</title>
        <authorList>
            <person name="Goeker M."/>
        </authorList>
    </citation>
    <scope>NUCLEOTIDE SEQUENCE [LARGE SCALE GENOMIC DNA]</scope>
    <source>
        <strain evidence="1 2">DSM 17976</strain>
    </source>
</reference>
<evidence type="ECO:0008006" key="3">
    <source>
        <dbReference type="Google" id="ProtNLM"/>
    </source>
</evidence>
<evidence type="ECO:0000313" key="1">
    <source>
        <dbReference type="EMBL" id="MBB3837649.1"/>
    </source>
</evidence>
<dbReference type="Proteomes" id="UP000541352">
    <property type="component" value="Unassembled WGS sequence"/>
</dbReference>